<feature type="transmembrane region" description="Helical" evidence="1">
    <location>
        <begin position="6"/>
        <end position="26"/>
    </location>
</feature>
<name>A0A0F9EYF5_9ZZZZ</name>
<keyword evidence="1" id="KW-0472">Membrane</keyword>
<keyword evidence="1" id="KW-0812">Transmembrane</keyword>
<protein>
    <submittedName>
        <fullName evidence="2">Uncharacterized protein</fullName>
    </submittedName>
</protein>
<feature type="transmembrane region" description="Helical" evidence="1">
    <location>
        <begin position="81"/>
        <end position="105"/>
    </location>
</feature>
<reference evidence="2" key="1">
    <citation type="journal article" date="2015" name="Nature">
        <title>Complex archaea that bridge the gap between prokaryotes and eukaryotes.</title>
        <authorList>
            <person name="Spang A."/>
            <person name="Saw J.H."/>
            <person name="Jorgensen S.L."/>
            <person name="Zaremba-Niedzwiedzka K."/>
            <person name="Martijn J."/>
            <person name="Lind A.E."/>
            <person name="van Eijk R."/>
            <person name="Schleper C."/>
            <person name="Guy L."/>
            <person name="Ettema T.J."/>
        </authorList>
    </citation>
    <scope>NUCLEOTIDE SEQUENCE</scope>
</reference>
<evidence type="ECO:0000313" key="2">
    <source>
        <dbReference type="EMBL" id="KKL28833.1"/>
    </source>
</evidence>
<gene>
    <name evidence="2" type="ORF">LCGC14_2371200</name>
</gene>
<comment type="caution">
    <text evidence="2">The sequence shown here is derived from an EMBL/GenBank/DDBJ whole genome shotgun (WGS) entry which is preliminary data.</text>
</comment>
<dbReference type="EMBL" id="LAZR01034955">
    <property type="protein sequence ID" value="KKL28833.1"/>
    <property type="molecule type" value="Genomic_DNA"/>
</dbReference>
<feature type="transmembrane region" description="Helical" evidence="1">
    <location>
        <begin position="47"/>
        <end position="69"/>
    </location>
</feature>
<keyword evidence="1" id="KW-1133">Transmembrane helix</keyword>
<accession>A0A0F9EYF5</accession>
<evidence type="ECO:0000256" key="1">
    <source>
        <dbReference type="SAM" id="Phobius"/>
    </source>
</evidence>
<proteinExistence type="predicted"/>
<organism evidence="2">
    <name type="scientific">marine sediment metagenome</name>
    <dbReference type="NCBI Taxonomy" id="412755"/>
    <lineage>
        <taxon>unclassified sequences</taxon>
        <taxon>metagenomes</taxon>
        <taxon>ecological metagenomes</taxon>
    </lineage>
</organism>
<sequence>MTSELNLIFFFSIFSLIPSITLKTNCSCFRLWSSLSSWCLVKPVLKYSFLTSVPFLILYNFLILIGGYPVRIPNITDNIDIYLILFYLLVTYAIFLIMLLVLHLIKPARRWLQRGNTYFKLVLLHIISFVGAIWFPTYIFVIIYFIPFTTWAGLSAILA</sequence>
<dbReference type="AlphaFoldDB" id="A0A0F9EYF5"/>